<reference evidence="5 6" key="1">
    <citation type="submission" date="2023-04" db="EMBL/GenBank/DDBJ databases">
        <title>Funneling lignin-derived compounds into biodiesel using alkali-halophilic Citricoccus sp. P2.</title>
        <authorList>
            <person name="Luo C.-B."/>
        </authorList>
    </citation>
    <scope>NUCLEOTIDE SEQUENCE [LARGE SCALE GENOMIC DNA]</scope>
    <source>
        <strain evidence="5 6">P2</strain>
    </source>
</reference>
<evidence type="ECO:0000259" key="4">
    <source>
        <dbReference type="Pfam" id="PF00294"/>
    </source>
</evidence>
<dbReference type="PANTHER" id="PTHR43320">
    <property type="entry name" value="SUGAR KINASE"/>
    <property type="match status" value="1"/>
</dbReference>
<dbReference type="InterPro" id="IPR029056">
    <property type="entry name" value="Ribokinase-like"/>
</dbReference>
<keyword evidence="6" id="KW-1185">Reference proteome</keyword>
<dbReference type="GO" id="GO:0016301">
    <property type="term" value="F:kinase activity"/>
    <property type="evidence" value="ECO:0007669"/>
    <property type="project" value="UniProtKB-KW"/>
</dbReference>
<comment type="similarity">
    <text evidence="1">Belongs to the carbohydrate kinase PfkB family.</text>
</comment>
<organism evidence="5 6">
    <name type="scientific">Citricoccus muralis</name>
    <dbReference type="NCBI Taxonomy" id="169134"/>
    <lineage>
        <taxon>Bacteria</taxon>
        <taxon>Bacillati</taxon>
        <taxon>Actinomycetota</taxon>
        <taxon>Actinomycetes</taxon>
        <taxon>Micrococcales</taxon>
        <taxon>Micrococcaceae</taxon>
        <taxon>Citricoccus</taxon>
    </lineage>
</organism>
<dbReference type="InterPro" id="IPR052700">
    <property type="entry name" value="Carb_kinase_PfkB-like"/>
</dbReference>
<accession>A0ABY8H854</accession>
<feature type="domain" description="Carbohydrate kinase PfkB" evidence="4">
    <location>
        <begin position="9"/>
        <end position="293"/>
    </location>
</feature>
<name>A0ABY8H854_9MICC</name>
<gene>
    <name evidence="5" type="ORF">P8192_02465</name>
</gene>
<evidence type="ECO:0000256" key="2">
    <source>
        <dbReference type="ARBA" id="ARBA00022679"/>
    </source>
</evidence>
<proteinExistence type="inferred from homology"/>
<protein>
    <submittedName>
        <fullName evidence="5">Sugar kinase</fullName>
    </submittedName>
</protein>
<evidence type="ECO:0000313" key="6">
    <source>
        <dbReference type="Proteomes" id="UP001219037"/>
    </source>
</evidence>
<dbReference type="Pfam" id="PF00294">
    <property type="entry name" value="PfkB"/>
    <property type="match status" value="1"/>
</dbReference>
<dbReference type="Proteomes" id="UP001219037">
    <property type="component" value="Chromosome"/>
</dbReference>
<evidence type="ECO:0000256" key="3">
    <source>
        <dbReference type="ARBA" id="ARBA00022777"/>
    </source>
</evidence>
<sequence length="299" mass="31888">MSAQSPEFLCIGETMTLVYPEPSLPLEEASTFRMHIGGAESNTALYLASLGHSTGWVSRVGDDPFGRRMTSELQRFGVDTSAVSTDQNAPTAVYFKDPTPQGTTVHYYRRGSAASRMDATDIDRVSFNGVRVVHLSGITPGLSDSCASMVDYAIRTARNHGTLVSFDVNYRPGVWDVETASPVLADLSRRADVVFVGRDEAETLWGTATSDDIANYLKLSGSLIVKDGDVGATEFTDGVRTFAPAVPVSVVEPVGAGDAFAAGYLSRLVAGDTVASRLEHGHQLAARALSSLSDFNPLD</sequence>
<dbReference type="PANTHER" id="PTHR43320:SF2">
    <property type="entry name" value="2-DEHYDRO-3-DEOXYGLUCONOKINASE_2-DEHYDRO-3-DEOXYGALACTONOKINASE"/>
    <property type="match status" value="1"/>
</dbReference>
<dbReference type="InterPro" id="IPR011611">
    <property type="entry name" value="PfkB_dom"/>
</dbReference>
<dbReference type="Gene3D" id="3.40.1190.20">
    <property type="match status" value="1"/>
</dbReference>
<evidence type="ECO:0000256" key="1">
    <source>
        <dbReference type="ARBA" id="ARBA00010688"/>
    </source>
</evidence>
<dbReference type="RefSeq" id="WP_278158229.1">
    <property type="nucleotide sequence ID" value="NZ_CP121252.1"/>
</dbReference>
<dbReference type="SUPFAM" id="SSF53613">
    <property type="entry name" value="Ribokinase-like"/>
    <property type="match status" value="1"/>
</dbReference>
<keyword evidence="2" id="KW-0808">Transferase</keyword>
<evidence type="ECO:0000313" key="5">
    <source>
        <dbReference type="EMBL" id="WFP17009.1"/>
    </source>
</evidence>
<keyword evidence="3 5" id="KW-0418">Kinase</keyword>
<dbReference type="CDD" id="cd01166">
    <property type="entry name" value="KdgK"/>
    <property type="match status" value="1"/>
</dbReference>
<dbReference type="EMBL" id="CP121252">
    <property type="protein sequence ID" value="WFP17009.1"/>
    <property type="molecule type" value="Genomic_DNA"/>
</dbReference>